<dbReference type="Gene3D" id="2.30.30.40">
    <property type="entry name" value="SH3 Domains"/>
    <property type="match status" value="1"/>
</dbReference>
<sequence>MNSFNNLKKINELLNKINELKQLVNNNSLYFNDHLFDYLKKTNFNTYISNISLDHYNRIKSYYSLDETFNKINKNIEISDLLKETINLIDNNKQWNDLTKISILYNLSVSTVENDSYEEPLLDINNINSNANEFDKNIIFHINNFLNLFSDYLERNPLAKVSFYIFQSLLLAYVSTKIFSPTEPNITINNNVYVSRSIRNEVNATVNVEELNLRSYARNNAKKTGALSKNAEVEILKDNLKWVFIFEKNTAQSGWVRKEYLKYKFNRTNEKK</sequence>
<dbReference type="Proteomes" id="UP000064412">
    <property type="component" value="Unassembled WGS sequence"/>
</dbReference>
<evidence type="ECO:0000313" key="3">
    <source>
        <dbReference type="Proteomes" id="UP000064412"/>
    </source>
</evidence>
<dbReference type="AlphaFoldDB" id="A0ABD4DJ76"/>
<dbReference type="Pfam" id="PF08239">
    <property type="entry name" value="SH3_3"/>
    <property type="match status" value="1"/>
</dbReference>
<feature type="domain" description="SH3b" evidence="1">
    <location>
        <begin position="210"/>
        <end position="262"/>
    </location>
</feature>
<evidence type="ECO:0000313" key="2">
    <source>
        <dbReference type="EMBL" id="KUY17168.1"/>
    </source>
</evidence>
<gene>
    <name evidence="2" type="ORF">ATB95_12370</name>
</gene>
<organism evidence="2 3">
    <name type="scientific">Elizabethkingia miricola</name>
    <name type="common">Chryseobacterium miricola</name>
    <dbReference type="NCBI Taxonomy" id="172045"/>
    <lineage>
        <taxon>Bacteria</taxon>
        <taxon>Pseudomonadati</taxon>
        <taxon>Bacteroidota</taxon>
        <taxon>Flavobacteriia</taxon>
        <taxon>Flavobacteriales</taxon>
        <taxon>Weeksellaceae</taxon>
        <taxon>Elizabethkingia</taxon>
    </lineage>
</organism>
<proteinExistence type="predicted"/>
<dbReference type="InterPro" id="IPR003646">
    <property type="entry name" value="SH3-like_bac-type"/>
</dbReference>
<dbReference type="RefSeq" id="WP_059345167.1">
    <property type="nucleotide sequence ID" value="NZ_LNOI01000004.1"/>
</dbReference>
<reference evidence="2 3" key="1">
    <citation type="submission" date="2015-11" db="EMBL/GenBank/DDBJ databases">
        <authorList>
            <person name="Nicholson A.C."/>
            <person name="Humrighouse B.W."/>
            <person name="Graziano J."/>
            <person name="Lasker B."/>
            <person name="Whitney A.M."/>
            <person name="Mcquiston J.R."/>
        </authorList>
    </citation>
    <scope>NUCLEOTIDE SEQUENCE [LARGE SCALE GENOMIC DNA]</scope>
    <source>
        <strain evidence="2 3">G4071</strain>
    </source>
</reference>
<accession>A0ABD4DJ76</accession>
<comment type="caution">
    <text evidence="2">The sequence shown here is derived from an EMBL/GenBank/DDBJ whole genome shotgun (WGS) entry which is preliminary data.</text>
</comment>
<protein>
    <recommendedName>
        <fullName evidence="1">SH3b domain-containing protein</fullName>
    </recommendedName>
</protein>
<name>A0ABD4DJ76_ELIMR</name>
<dbReference type="EMBL" id="LNOI01000004">
    <property type="protein sequence ID" value="KUY17168.1"/>
    <property type="molecule type" value="Genomic_DNA"/>
</dbReference>
<evidence type="ECO:0000259" key="1">
    <source>
        <dbReference type="Pfam" id="PF08239"/>
    </source>
</evidence>